<dbReference type="GO" id="GO:0008233">
    <property type="term" value="F:peptidase activity"/>
    <property type="evidence" value="ECO:0007669"/>
    <property type="project" value="UniProtKB-KW"/>
</dbReference>
<organism evidence="2 3">
    <name type="scientific">Hyalangium rubrum</name>
    <dbReference type="NCBI Taxonomy" id="3103134"/>
    <lineage>
        <taxon>Bacteria</taxon>
        <taxon>Pseudomonadati</taxon>
        <taxon>Myxococcota</taxon>
        <taxon>Myxococcia</taxon>
        <taxon>Myxococcales</taxon>
        <taxon>Cystobacterineae</taxon>
        <taxon>Archangiaceae</taxon>
        <taxon>Hyalangium</taxon>
    </lineage>
</organism>
<dbReference type="GO" id="GO:0006508">
    <property type="term" value="P:proteolysis"/>
    <property type="evidence" value="ECO:0007669"/>
    <property type="project" value="UniProtKB-KW"/>
</dbReference>
<keyword evidence="3" id="KW-1185">Reference proteome</keyword>
<gene>
    <name evidence="2" type="ORF">SYV04_01745</name>
</gene>
<comment type="caution">
    <text evidence="2">The sequence shown here is derived from an EMBL/GenBank/DDBJ whole genome shotgun (WGS) entry which is preliminary data.</text>
</comment>
<dbReference type="Proteomes" id="UP001291309">
    <property type="component" value="Unassembled WGS sequence"/>
</dbReference>
<feature type="signal peptide" evidence="1">
    <location>
        <begin position="1"/>
        <end position="19"/>
    </location>
</feature>
<proteinExistence type="predicted"/>
<dbReference type="InterPro" id="IPR009003">
    <property type="entry name" value="Peptidase_S1_PA"/>
</dbReference>
<reference evidence="2 3" key="1">
    <citation type="submission" date="2023-12" db="EMBL/GenBank/DDBJ databases">
        <title>the genome sequence of Hyalangium sp. s54d21.</title>
        <authorList>
            <person name="Zhang X."/>
        </authorList>
    </citation>
    <scope>NUCLEOTIDE SEQUENCE [LARGE SCALE GENOMIC DNA]</scope>
    <source>
        <strain evidence="3">s54d21</strain>
    </source>
</reference>
<dbReference type="InterPro" id="IPR043504">
    <property type="entry name" value="Peptidase_S1_PA_chymotrypsin"/>
</dbReference>
<sequence length="200" mass="20917">MTPRLLAPLLFCFALAAHASGPERPSRADLQRALELHERSVVRVHGPRRAGPGVIVGSAGQVLTSVEHVSLEAAEVEFGGKRLPGAVVLANAYLKIAVVAAPQGSYPSVPVKAQPEDLDGKWLIGVAPGRGKQASHPFTAVARRTKEPFVDVDLPLAPGTPLFDVQGRLAAVVVQRRAGGCRALPLESVKLQLASTAGSP</sequence>
<keyword evidence="1" id="KW-0732">Signal</keyword>
<name>A0ABU5GV82_9BACT</name>
<keyword evidence="2" id="KW-0378">Hydrolase</keyword>
<dbReference type="EMBL" id="JAXIVS010000001">
    <property type="protein sequence ID" value="MDY7225079.1"/>
    <property type="molecule type" value="Genomic_DNA"/>
</dbReference>
<dbReference type="SUPFAM" id="SSF50494">
    <property type="entry name" value="Trypsin-like serine proteases"/>
    <property type="match status" value="1"/>
</dbReference>
<accession>A0ABU5GV82</accession>
<protein>
    <submittedName>
        <fullName evidence="2">Serine protease</fullName>
    </submittedName>
</protein>
<evidence type="ECO:0000313" key="2">
    <source>
        <dbReference type="EMBL" id="MDY7225079.1"/>
    </source>
</evidence>
<feature type="chain" id="PRO_5045412035" evidence="1">
    <location>
        <begin position="20"/>
        <end position="200"/>
    </location>
</feature>
<dbReference type="RefSeq" id="WP_321543798.1">
    <property type="nucleotide sequence ID" value="NZ_JAXIVS010000001.1"/>
</dbReference>
<dbReference type="Gene3D" id="2.40.10.10">
    <property type="entry name" value="Trypsin-like serine proteases"/>
    <property type="match status" value="2"/>
</dbReference>
<keyword evidence="2" id="KW-0645">Protease</keyword>
<evidence type="ECO:0000313" key="3">
    <source>
        <dbReference type="Proteomes" id="UP001291309"/>
    </source>
</evidence>
<evidence type="ECO:0000256" key="1">
    <source>
        <dbReference type="SAM" id="SignalP"/>
    </source>
</evidence>